<accession>A0ACC0FD59</accession>
<dbReference type="Proteomes" id="UP001060215">
    <property type="component" value="Chromosome 15"/>
</dbReference>
<name>A0ACC0FD59_9ERIC</name>
<comment type="caution">
    <text evidence="1">The sequence shown here is derived from an EMBL/GenBank/DDBJ whole genome shotgun (WGS) entry which is preliminary data.</text>
</comment>
<evidence type="ECO:0000313" key="1">
    <source>
        <dbReference type="EMBL" id="KAI7986032.1"/>
    </source>
</evidence>
<evidence type="ECO:0000313" key="2">
    <source>
        <dbReference type="Proteomes" id="UP001060215"/>
    </source>
</evidence>
<sequence length="68" mass="7810">MIKKFHKNHHKYQETISSLGVEDPSVHCLRHADVIVRLMTSARLGHLRSSFKICRTLSNEEEIALIPS</sequence>
<reference evidence="1 2" key="1">
    <citation type="journal article" date="2022" name="Plant J.">
        <title>Chromosome-level genome of Camellia lanceoleosa provides a valuable resource for understanding genome evolution and self-incompatibility.</title>
        <authorList>
            <person name="Gong W."/>
            <person name="Xiao S."/>
            <person name="Wang L."/>
            <person name="Liao Z."/>
            <person name="Chang Y."/>
            <person name="Mo W."/>
            <person name="Hu G."/>
            <person name="Li W."/>
            <person name="Zhao G."/>
            <person name="Zhu H."/>
            <person name="Hu X."/>
            <person name="Ji K."/>
            <person name="Xiang X."/>
            <person name="Song Q."/>
            <person name="Yuan D."/>
            <person name="Jin S."/>
            <person name="Zhang L."/>
        </authorList>
    </citation>
    <scope>NUCLEOTIDE SEQUENCE [LARGE SCALE GENOMIC DNA]</scope>
    <source>
        <strain evidence="1">SQ_2022a</strain>
    </source>
</reference>
<organism evidence="1 2">
    <name type="scientific">Camellia lanceoleosa</name>
    <dbReference type="NCBI Taxonomy" id="1840588"/>
    <lineage>
        <taxon>Eukaryota</taxon>
        <taxon>Viridiplantae</taxon>
        <taxon>Streptophyta</taxon>
        <taxon>Embryophyta</taxon>
        <taxon>Tracheophyta</taxon>
        <taxon>Spermatophyta</taxon>
        <taxon>Magnoliopsida</taxon>
        <taxon>eudicotyledons</taxon>
        <taxon>Gunneridae</taxon>
        <taxon>Pentapetalae</taxon>
        <taxon>asterids</taxon>
        <taxon>Ericales</taxon>
        <taxon>Theaceae</taxon>
        <taxon>Camellia</taxon>
    </lineage>
</organism>
<dbReference type="EMBL" id="CM045772">
    <property type="protein sequence ID" value="KAI7986032.1"/>
    <property type="molecule type" value="Genomic_DNA"/>
</dbReference>
<proteinExistence type="predicted"/>
<keyword evidence="2" id="KW-1185">Reference proteome</keyword>
<protein>
    <submittedName>
        <fullName evidence="1">Uncharacterized protein</fullName>
    </submittedName>
</protein>
<gene>
    <name evidence="1" type="ORF">LOK49_LG14G01931</name>
</gene>